<feature type="transmembrane region" description="Helical" evidence="5">
    <location>
        <begin position="213"/>
        <end position="232"/>
    </location>
</feature>
<evidence type="ECO:0000256" key="2">
    <source>
        <dbReference type="ARBA" id="ARBA00022692"/>
    </source>
</evidence>
<name>A0A9N9FK05_9GLOM</name>
<dbReference type="OrthoDB" id="6418713at2759"/>
<feature type="transmembrane region" description="Helical" evidence="5">
    <location>
        <begin position="185"/>
        <end position="206"/>
    </location>
</feature>
<dbReference type="Proteomes" id="UP000789572">
    <property type="component" value="Unassembled WGS sequence"/>
</dbReference>
<evidence type="ECO:0000256" key="4">
    <source>
        <dbReference type="ARBA" id="ARBA00023136"/>
    </source>
</evidence>
<evidence type="ECO:0000256" key="5">
    <source>
        <dbReference type="SAM" id="Phobius"/>
    </source>
</evidence>
<proteinExistence type="predicted"/>
<evidence type="ECO:0000313" key="8">
    <source>
        <dbReference type="Proteomes" id="UP000789572"/>
    </source>
</evidence>
<comment type="subcellular location">
    <subcellularLocation>
        <location evidence="1">Membrane</location>
        <topology evidence="1">Multi-pass membrane protein</topology>
    </subcellularLocation>
</comment>
<feature type="transmembrane region" description="Helical" evidence="5">
    <location>
        <begin position="313"/>
        <end position="336"/>
    </location>
</feature>
<keyword evidence="2 5" id="KW-0812">Transmembrane</keyword>
<evidence type="ECO:0000256" key="3">
    <source>
        <dbReference type="ARBA" id="ARBA00022989"/>
    </source>
</evidence>
<sequence length="375" mass="41371">METGEEVPLESLPTDSSNTVVQRDSLLNSPTAKSKSFRGSQTNKNLTISLPQAISSQGELNVVQNLIIEQDSKQARRFTWTSALRITMYISAWYFFSTALSFYNKYLMGKDGFNLNLPSLVSAMHTGMHFIITSFLMRGNCSMLYVSPEAKSVKSKSYWSRVVPAAITAALEICMSNGALVYITLSFYTMVKSSTPIWVLLFAFVFGLEQPRLSLIMIISVISFGVGLTVAGEAKFDLIGFFLILGAAIFSGLRWSLMQMLLQKEAGMNDPIATLYYVSPVMFILMITLSLFFENPINKFATSEHFQNFSSAMSTFGLMLAGGLLAFFMTVAEFALIKNTSTVTLSVAGISKEVFIITLSVLINHDILTPINVIG</sequence>
<dbReference type="EMBL" id="CAJVPJ010000603">
    <property type="protein sequence ID" value="CAG8541713.1"/>
    <property type="molecule type" value="Genomic_DNA"/>
</dbReference>
<feature type="transmembrane region" description="Helical" evidence="5">
    <location>
        <begin position="115"/>
        <end position="137"/>
    </location>
</feature>
<dbReference type="GO" id="GO:0016020">
    <property type="term" value="C:membrane"/>
    <property type="evidence" value="ECO:0007669"/>
    <property type="project" value="UniProtKB-SubCell"/>
</dbReference>
<evidence type="ECO:0000313" key="7">
    <source>
        <dbReference type="EMBL" id="CAG8541713.1"/>
    </source>
</evidence>
<reference evidence="7" key="1">
    <citation type="submission" date="2021-06" db="EMBL/GenBank/DDBJ databases">
        <authorList>
            <person name="Kallberg Y."/>
            <person name="Tangrot J."/>
            <person name="Rosling A."/>
        </authorList>
    </citation>
    <scope>NUCLEOTIDE SEQUENCE</scope>
    <source>
        <strain evidence="7">IA702</strain>
    </source>
</reference>
<feature type="domain" description="Sugar phosphate transporter" evidence="6">
    <location>
        <begin position="85"/>
        <end position="375"/>
    </location>
</feature>
<dbReference type="Pfam" id="PF03151">
    <property type="entry name" value="TPT"/>
    <property type="match status" value="1"/>
</dbReference>
<dbReference type="AlphaFoldDB" id="A0A9N9FK05"/>
<feature type="non-terminal residue" evidence="7">
    <location>
        <position position="1"/>
    </location>
</feature>
<organism evidence="7 8">
    <name type="scientific">Paraglomus occultum</name>
    <dbReference type="NCBI Taxonomy" id="144539"/>
    <lineage>
        <taxon>Eukaryota</taxon>
        <taxon>Fungi</taxon>
        <taxon>Fungi incertae sedis</taxon>
        <taxon>Mucoromycota</taxon>
        <taxon>Glomeromycotina</taxon>
        <taxon>Glomeromycetes</taxon>
        <taxon>Paraglomerales</taxon>
        <taxon>Paraglomeraceae</taxon>
        <taxon>Paraglomus</taxon>
    </lineage>
</organism>
<feature type="transmembrane region" description="Helical" evidence="5">
    <location>
        <begin position="83"/>
        <end position="103"/>
    </location>
</feature>
<dbReference type="InterPro" id="IPR050186">
    <property type="entry name" value="TPT_transporter"/>
</dbReference>
<protein>
    <submittedName>
        <fullName evidence="7">10904_t:CDS:1</fullName>
    </submittedName>
</protein>
<gene>
    <name evidence="7" type="ORF">POCULU_LOCUS4570</name>
</gene>
<feature type="transmembrane region" description="Helical" evidence="5">
    <location>
        <begin position="158"/>
        <end position="179"/>
    </location>
</feature>
<dbReference type="PANTHER" id="PTHR11132">
    <property type="entry name" value="SOLUTE CARRIER FAMILY 35"/>
    <property type="match status" value="1"/>
</dbReference>
<evidence type="ECO:0000259" key="6">
    <source>
        <dbReference type="Pfam" id="PF03151"/>
    </source>
</evidence>
<feature type="transmembrane region" description="Helical" evidence="5">
    <location>
        <begin position="274"/>
        <end position="293"/>
    </location>
</feature>
<accession>A0A9N9FK05</accession>
<keyword evidence="4 5" id="KW-0472">Membrane</keyword>
<keyword evidence="3 5" id="KW-1133">Transmembrane helix</keyword>
<comment type="caution">
    <text evidence="7">The sequence shown here is derived from an EMBL/GenBank/DDBJ whole genome shotgun (WGS) entry which is preliminary data.</text>
</comment>
<feature type="transmembrane region" description="Helical" evidence="5">
    <location>
        <begin position="238"/>
        <end position="262"/>
    </location>
</feature>
<dbReference type="InterPro" id="IPR004853">
    <property type="entry name" value="Sugar_P_trans_dom"/>
</dbReference>
<evidence type="ECO:0000256" key="1">
    <source>
        <dbReference type="ARBA" id="ARBA00004141"/>
    </source>
</evidence>
<keyword evidence="8" id="KW-1185">Reference proteome</keyword>